<sequence>MPNANNTDGMCTRSRANETKKDGERNEEDLNDNMGTTFMSTNEKTQGVRIDLEKTSQNESNVENANAVDTNTMLNTLMVQNNMLMELLKLQQNKPLNDITIAPDLNKAIPTFDGLNTGYQALDWLRTVNGVANLHRWPDNFKLQSVRANLEGAARHWYASRDIENWLDFEKQFHKTFVGTVMTGDRWKEMSRRIQVRNENIHEYFHEKVHLCKMVGMSFHEMKIQILEGLYAKDLCVYLLSRNHEDEDELLSDIVEYGRLDASRSSRIRHTLDTKEKDTQKSSATRPTVVAIPKKDQIKTMTGALTTRSCYNCGSKDHISPSCPKPRREKGACYECAATDHQIGACPTRKKRFGEDGKHKPTGLMNIDVGSDSKPTDEYPMPYEVRCEFNVPVEEGEECHIRFNAVVDTGSPGWIKAQCRHGANIFCRSSSHHPLHHHQKNHKKT</sequence>
<dbReference type="AlphaFoldDB" id="A0A2S2P7M6"/>
<dbReference type="SUPFAM" id="SSF57756">
    <property type="entry name" value="Retrovirus zinc finger-like domains"/>
    <property type="match status" value="1"/>
</dbReference>
<feature type="compositionally biased region" description="Basic and acidic residues" evidence="2">
    <location>
        <begin position="15"/>
        <end position="24"/>
    </location>
</feature>
<dbReference type="InterPro" id="IPR001878">
    <property type="entry name" value="Znf_CCHC"/>
</dbReference>
<reference evidence="4" key="1">
    <citation type="submission" date="2018-04" db="EMBL/GenBank/DDBJ databases">
        <title>Transcriptome of Schizaphis graminum biotype I.</title>
        <authorList>
            <person name="Scully E.D."/>
            <person name="Geib S.M."/>
            <person name="Palmer N.A."/>
            <person name="Koch K."/>
            <person name="Bradshaw J."/>
            <person name="Heng-Moss T."/>
            <person name="Sarath G."/>
        </authorList>
    </citation>
    <scope>NUCLEOTIDE SEQUENCE</scope>
</reference>
<dbReference type="EMBL" id="GGMR01012743">
    <property type="protein sequence ID" value="MBY25362.1"/>
    <property type="molecule type" value="Transcribed_RNA"/>
</dbReference>
<feature type="region of interest" description="Disordered" evidence="2">
    <location>
        <begin position="1"/>
        <end position="39"/>
    </location>
</feature>
<dbReference type="PANTHER" id="PTHR33194">
    <property type="entry name" value="ZINC KNUCKLE DOMAINCONTAINING PROTEIN"/>
    <property type="match status" value="1"/>
</dbReference>
<dbReference type="InterPro" id="IPR036875">
    <property type="entry name" value="Znf_CCHC_sf"/>
</dbReference>
<dbReference type="PROSITE" id="PS50158">
    <property type="entry name" value="ZF_CCHC"/>
    <property type="match status" value="1"/>
</dbReference>
<evidence type="ECO:0000256" key="2">
    <source>
        <dbReference type="SAM" id="MobiDB-lite"/>
    </source>
</evidence>
<evidence type="ECO:0000259" key="3">
    <source>
        <dbReference type="PROSITE" id="PS50158"/>
    </source>
</evidence>
<dbReference type="PANTHER" id="PTHR33194:SF4">
    <property type="entry name" value="CCHC-TYPE DOMAIN-CONTAINING PROTEIN"/>
    <property type="match status" value="1"/>
</dbReference>
<keyword evidence="1" id="KW-0862">Zinc</keyword>
<dbReference type="GO" id="GO:0003676">
    <property type="term" value="F:nucleic acid binding"/>
    <property type="evidence" value="ECO:0007669"/>
    <property type="project" value="InterPro"/>
</dbReference>
<organism evidence="4">
    <name type="scientific">Schizaphis graminum</name>
    <name type="common">Green bug aphid</name>
    <dbReference type="NCBI Taxonomy" id="13262"/>
    <lineage>
        <taxon>Eukaryota</taxon>
        <taxon>Metazoa</taxon>
        <taxon>Ecdysozoa</taxon>
        <taxon>Arthropoda</taxon>
        <taxon>Hexapoda</taxon>
        <taxon>Insecta</taxon>
        <taxon>Pterygota</taxon>
        <taxon>Neoptera</taxon>
        <taxon>Paraneoptera</taxon>
        <taxon>Hemiptera</taxon>
        <taxon>Sternorrhyncha</taxon>
        <taxon>Aphidomorpha</taxon>
        <taxon>Aphidoidea</taxon>
        <taxon>Aphididae</taxon>
        <taxon>Aphidini</taxon>
        <taxon>Schizaphis</taxon>
    </lineage>
</organism>
<evidence type="ECO:0000313" key="4">
    <source>
        <dbReference type="EMBL" id="MBY25362.1"/>
    </source>
</evidence>
<dbReference type="GO" id="GO:0008270">
    <property type="term" value="F:zinc ion binding"/>
    <property type="evidence" value="ECO:0007669"/>
    <property type="project" value="UniProtKB-KW"/>
</dbReference>
<dbReference type="SMART" id="SM00343">
    <property type="entry name" value="ZnF_C2HC"/>
    <property type="match status" value="2"/>
</dbReference>
<dbReference type="Pfam" id="PF00098">
    <property type="entry name" value="zf-CCHC"/>
    <property type="match status" value="1"/>
</dbReference>
<keyword evidence="1" id="KW-0863">Zinc-finger</keyword>
<evidence type="ECO:0000256" key="1">
    <source>
        <dbReference type="PROSITE-ProRule" id="PRU00047"/>
    </source>
</evidence>
<protein>
    <recommendedName>
        <fullName evidence="3">CCHC-type domain-containing protein</fullName>
    </recommendedName>
</protein>
<keyword evidence="1" id="KW-0479">Metal-binding</keyword>
<name>A0A2S2P7M6_SCHGA</name>
<proteinExistence type="predicted"/>
<accession>A0A2S2P7M6</accession>
<dbReference type="Gene3D" id="4.10.60.10">
    <property type="entry name" value="Zinc finger, CCHC-type"/>
    <property type="match status" value="1"/>
</dbReference>
<feature type="domain" description="CCHC-type" evidence="3">
    <location>
        <begin position="310"/>
        <end position="325"/>
    </location>
</feature>
<gene>
    <name evidence="4" type="ORF">g.94169</name>
</gene>